<comment type="caution">
    <text evidence="1">The sequence shown here is derived from an EMBL/GenBank/DDBJ whole genome shotgun (WGS) entry which is preliminary data.</text>
</comment>
<accession>A0ABD0KEL7</accession>
<evidence type="ECO:0000313" key="1">
    <source>
        <dbReference type="EMBL" id="KAK7485551.1"/>
    </source>
</evidence>
<organism evidence="1 2">
    <name type="scientific">Batillaria attramentaria</name>
    <dbReference type="NCBI Taxonomy" id="370345"/>
    <lineage>
        <taxon>Eukaryota</taxon>
        <taxon>Metazoa</taxon>
        <taxon>Spiralia</taxon>
        <taxon>Lophotrochozoa</taxon>
        <taxon>Mollusca</taxon>
        <taxon>Gastropoda</taxon>
        <taxon>Caenogastropoda</taxon>
        <taxon>Sorbeoconcha</taxon>
        <taxon>Cerithioidea</taxon>
        <taxon>Batillariidae</taxon>
        <taxon>Batillaria</taxon>
    </lineage>
</organism>
<dbReference type="AlphaFoldDB" id="A0ABD0KEL7"/>
<evidence type="ECO:0000313" key="2">
    <source>
        <dbReference type="Proteomes" id="UP001519460"/>
    </source>
</evidence>
<gene>
    <name evidence="1" type="ORF">BaRGS_00023239</name>
</gene>
<feature type="non-terminal residue" evidence="1">
    <location>
        <position position="106"/>
    </location>
</feature>
<dbReference type="Proteomes" id="UP001519460">
    <property type="component" value="Unassembled WGS sequence"/>
</dbReference>
<keyword evidence="2" id="KW-1185">Reference proteome</keyword>
<protein>
    <submittedName>
        <fullName evidence="1">Uncharacterized protein</fullName>
    </submittedName>
</protein>
<reference evidence="1 2" key="1">
    <citation type="journal article" date="2023" name="Sci. Data">
        <title>Genome assembly of the Korean intertidal mud-creeper Batillaria attramentaria.</title>
        <authorList>
            <person name="Patra A.K."/>
            <person name="Ho P.T."/>
            <person name="Jun S."/>
            <person name="Lee S.J."/>
            <person name="Kim Y."/>
            <person name="Won Y.J."/>
        </authorList>
    </citation>
    <scope>NUCLEOTIDE SEQUENCE [LARGE SCALE GENOMIC DNA]</scope>
    <source>
        <strain evidence="1">Wonlab-2016</strain>
    </source>
</reference>
<name>A0ABD0KEL7_9CAEN</name>
<dbReference type="EMBL" id="JACVVK020000193">
    <property type="protein sequence ID" value="KAK7485551.1"/>
    <property type="molecule type" value="Genomic_DNA"/>
</dbReference>
<sequence length="106" mass="11114">MESCPLVAVENKETVVRCTGINSNDRVVWSRTKGSTVTDAGQCEPLPADCAPVLPDIMDLSRPSADVSTMTITSATRSLFGGATIRCITQSGATDTGSDSCQMDVI</sequence>
<proteinExistence type="predicted"/>